<name>A0A369WC70_9GAMM</name>
<reference evidence="1 2" key="1">
    <citation type="submission" date="2018-07" db="EMBL/GenBank/DDBJ databases">
        <title>Motiliproteus coralliicola sp. nov., a bacterium isolated from Coral.</title>
        <authorList>
            <person name="Wang G."/>
        </authorList>
    </citation>
    <scope>NUCLEOTIDE SEQUENCE [LARGE SCALE GENOMIC DNA]</scope>
    <source>
        <strain evidence="1 2">C34</strain>
    </source>
</reference>
<comment type="caution">
    <text evidence="1">The sequence shown here is derived from an EMBL/GenBank/DDBJ whole genome shotgun (WGS) entry which is preliminary data.</text>
</comment>
<dbReference type="NCBIfam" id="TIGR02081">
    <property type="entry name" value="metW"/>
    <property type="match status" value="1"/>
</dbReference>
<keyword evidence="2" id="KW-1185">Reference proteome</keyword>
<dbReference type="Gene3D" id="3.40.50.150">
    <property type="entry name" value="Vaccinia Virus protein VP39"/>
    <property type="match status" value="1"/>
</dbReference>
<protein>
    <submittedName>
        <fullName evidence="1">Methionine biosynthesis protein MetW</fullName>
    </submittedName>
</protein>
<evidence type="ECO:0000313" key="1">
    <source>
        <dbReference type="EMBL" id="RDE18921.1"/>
    </source>
</evidence>
<dbReference type="SUPFAM" id="SSF53335">
    <property type="entry name" value="S-adenosyl-L-methionine-dependent methyltransferases"/>
    <property type="match status" value="1"/>
</dbReference>
<proteinExistence type="predicted"/>
<dbReference type="InterPro" id="IPR010743">
    <property type="entry name" value="Methionine_synth_MetW"/>
</dbReference>
<sequence>MRADLEIIERWIQPQSRVLDLGCGNGELLEYLGSAKQVHGYGLEIDAQDIAACIDRGVNVIEQDLDRGLANFQDNSFDMVVMTQALQAVHRPDLVLDEMLRVGKESIITFPNFGHWRARFYLALKGKMPVSDFLPYTWYNTPNIHFCTFKDFEELCREKNIHIVKRTVVNREHRDHWASNLWPNMLGEIAIYHVTK</sequence>
<dbReference type="AlphaFoldDB" id="A0A369WC70"/>
<dbReference type="OrthoDB" id="9792690at2"/>
<organism evidence="1 2">
    <name type="scientific">Motiliproteus coralliicola</name>
    <dbReference type="NCBI Taxonomy" id="2283196"/>
    <lineage>
        <taxon>Bacteria</taxon>
        <taxon>Pseudomonadati</taxon>
        <taxon>Pseudomonadota</taxon>
        <taxon>Gammaproteobacteria</taxon>
        <taxon>Oceanospirillales</taxon>
        <taxon>Oceanospirillaceae</taxon>
        <taxon>Motiliproteus</taxon>
    </lineage>
</organism>
<dbReference type="Pfam" id="PF07021">
    <property type="entry name" value="MetW"/>
    <property type="match status" value="1"/>
</dbReference>
<accession>A0A369WC70</accession>
<evidence type="ECO:0000313" key="2">
    <source>
        <dbReference type="Proteomes" id="UP000253769"/>
    </source>
</evidence>
<dbReference type="InterPro" id="IPR029063">
    <property type="entry name" value="SAM-dependent_MTases_sf"/>
</dbReference>
<dbReference type="RefSeq" id="WP_114696538.1">
    <property type="nucleotide sequence ID" value="NZ_QQOH01000004.1"/>
</dbReference>
<dbReference type="Proteomes" id="UP000253769">
    <property type="component" value="Unassembled WGS sequence"/>
</dbReference>
<gene>
    <name evidence="1" type="primary">metW</name>
    <name evidence="1" type="ORF">DV711_15020</name>
</gene>
<dbReference type="CDD" id="cd02440">
    <property type="entry name" value="AdoMet_MTases"/>
    <property type="match status" value="1"/>
</dbReference>
<dbReference type="EMBL" id="QQOH01000004">
    <property type="protein sequence ID" value="RDE18921.1"/>
    <property type="molecule type" value="Genomic_DNA"/>
</dbReference>